<dbReference type="GeneTree" id="ENSGT01150000286950"/>
<dbReference type="InterPro" id="IPR003879">
    <property type="entry name" value="Butyrophylin_SPRY"/>
</dbReference>
<evidence type="ECO:0000256" key="2">
    <source>
        <dbReference type="ARBA" id="ARBA00022723"/>
    </source>
</evidence>
<proteinExistence type="predicted"/>
<dbReference type="CDD" id="cd16040">
    <property type="entry name" value="SPRY_PRY_SNTX"/>
    <property type="match status" value="1"/>
</dbReference>
<dbReference type="SUPFAM" id="SSF57845">
    <property type="entry name" value="B-box zinc-binding domain"/>
    <property type="match status" value="1"/>
</dbReference>
<dbReference type="InterPro" id="IPR000315">
    <property type="entry name" value="Znf_B-box"/>
</dbReference>
<feature type="domain" description="B box-type" evidence="8">
    <location>
        <begin position="139"/>
        <end position="180"/>
    </location>
</feature>
<evidence type="ECO:0000256" key="6">
    <source>
        <dbReference type="PROSITE-ProRule" id="PRU00024"/>
    </source>
</evidence>
<dbReference type="SMART" id="SM00449">
    <property type="entry name" value="SPRY"/>
    <property type="match status" value="1"/>
</dbReference>
<dbReference type="AlphaFoldDB" id="A0A8C4T1B0"/>
<dbReference type="PANTHER" id="PTHR25465:SF14">
    <property type="entry name" value="E3 UBIQUITIN-PROTEIN LIGASE TRIM65"/>
    <property type="match status" value="1"/>
</dbReference>
<dbReference type="InterPro" id="IPR013320">
    <property type="entry name" value="ConA-like_dom_sf"/>
</dbReference>
<dbReference type="PROSITE" id="PS00518">
    <property type="entry name" value="ZF_RING_1"/>
    <property type="match status" value="1"/>
</dbReference>
<dbReference type="GO" id="GO:0008270">
    <property type="term" value="F:zinc ion binding"/>
    <property type="evidence" value="ECO:0007669"/>
    <property type="project" value="UniProtKB-KW"/>
</dbReference>
<dbReference type="InterPro" id="IPR006574">
    <property type="entry name" value="PRY"/>
</dbReference>
<dbReference type="Pfam" id="PF00643">
    <property type="entry name" value="zf-B_box"/>
    <property type="match status" value="1"/>
</dbReference>
<evidence type="ECO:0000256" key="1">
    <source>
        <dbReference type="ARBA" id="ARBA00022588"/>
    </source>
</evidence>
<evidence type="ECO:0000256" key="3">
    <source>
        <dbReference type="ARBA" id="ARBA00022771"/>
    </source>
</evidence>
<keyword evidence="3 6" id="KW-0863">Zinc-finger</keyword>
<dbReference type="Ensembl" id="ENSECRT00000025996.1">
    <property type="protein sequence ID" value="ENSECRP00000025455.1"/>
    <property type="gene ID" value="ENSECRG00000016986.1"/>
</dbReference>
<evidence type="ECO:0000259" key="9">
    <source>
        <dbReference type="PROSITE" id="PS50188"/>
    </source>
</evidence>
<dbReference type="Gene3D" id="3.30.160.60">
    <property type="entry name" value="Classic Zinc Finger"/>
    <property type="match status" value="1"/>
</dbReference>
<dbReference type="GO" id="GO:0045087">
    <property type="term" value="P:innate immune response"/>
    <property type="evidence" value="ECO:0007669"/>
    <property type="project" value="UniProtKB-KW"/>
</dbReference>
<dbReference type="Proteomes" id="UP000694620">
    <property type="component" value="Chromosome 12"/>
</dbReference>
<dbReference type="PROSITE" id="PS50188">
    <property type="entry name" value="B302_SPRY"/>
    <property type="match status" value="1"/>
</dbReference>
<dbReference type="GO" id="GO:0005737">
    <property type="term" value="C:cytoplasm"/>
    <property type="evidence" value="ECO:0007669"/>
    <property type="project" value="UniProtKB-ARBA"/>
</dbReference>
<dbReference type="PROSITE" id="PS50119">
    <property type="entry name" value="ZF_BBOX"/>
    <property type="match status" value="1"/>
</dbReference>
<evidence type="ECO:0000313" key="11">
    <source>
        <dbReference type="Proteomes" id="UP000694620"/>
    </source>
</evidence>
<evidence type="ECO:0000313" key="10">
    <source>
        <dbReference type="Ensembl" id="ENSECRP00000025455.1"/>
    </source>
</evidence>
<dbReference type="SMART" id="SM00589">
    <property type="entry name" value="PRY"/>
    <property type="match status" value="1"/>
</dbReference>
<dbReference type="InterPro" id="IPR001841">
    <property type="entry name" value="Znf_RING"/>
</dbReference>
<dbReference type="InterPro" id="IPR013083">
    <property type="entry name" value="Znf_RING/FYVE/PHD"/>
</dbReference>
<dbReference type="PANTHER" id="PTHR25465">
    <property type="entry name" value="B-BOX DOMAIN CONTAINING"/>
    <property type="match status" value="1"/>
</dbReference>
<feature type="domain" description="RING-type" evidence="7">
    <location>
        <begin position="15"/>
        <end position="55"/>
    </location>
</feature>
<evidence type="ECO:0000259" key="8">
    <source>
        <dbReference type="PROSITE" id="PS50119"/>
    </source>
</evidence>
<dbReference type="PROSITE" id="PS50089">
    <property type="entry name" value="ZF_RING_2"/>
    <property type="match status" value="1"/>
</dbReference>
<reference evidence="10" key="2">
    <citation type="submission" date="2025-08" db="UniProtKB">
        <authorList>
            <consortium name="Ensembl"/>
        </authorList>
    </citation>
    <scope>IDENTIFICATION</scope>
</reference>
<organism evidence="10 11">
    <name type="scientific">Erpetoichthys calabaricus</name>
    <name type="common">Rope fish</name>
    <name type="synonym">Calamoichthys calabaricus</name>
    <dbReference type="NCBI Taxonomy" id="27687"/>
    <lineage>
        <taxon>Eukaryota</taxon>
        <taxon>Metazoa</taxon>
        <taxon>Chordata</taxon>
        <taxon>Craniata</taxon>
        <taxon>Vertebrata</taxon>
        <taxon>Euteleostomi</taxon>
        <taxon>Actinopterygii</taxon>
        <taxon>Polypteriformes</taxon>
        <taxon>Polypteridae</taxon>
        <taxon>Erpetoichthys</taxon>
    </lineage>
</organism>
<dbReference type="Gene3D" id="2.60.120.920">
    <property type="match status" value="1"/>
</dbReference>
<dbReference type="Gene3D" id="4.10.830.40">
    <property type="match status" value="1"/>
</dbReference>
<reference evidence="10" key="1">
    <citation type="submission" date="2021-06" db="EMBL/GenBank/DDBJ databases">
        <authorList>
            <consortium name="Wellcome Sanger Institute Data Sharing"/>
        </authorList>
    </citation>
    <scope>NUCLEOTIDE SEQUENCE [LARGE SCALE GENOMIC DNA]</scope>
</reference>
<protein>
    <recommendedName>
        <fullName evidence="12">Tripartite motif-containing protein 16-like</fullName>
    </recommendedName>
</protein>
<evidence type="ECO:0000259" key="7">
    <source>
        <dbReference type="PROSITE" id="PS50089"/>
    </source>
</evidence>
<dbReference type="InterPro" id="IPR003877">
    <property type="entry name" value="SPRY_dom"/>
</dbReference>
<keyword evidence="5" id="KW-0391">Immunity</keyword>
<evidence type="ECO:0000256" key="5">
    <source>
        <dbReference type="ARBA" id="ARBA00022859"/>
    </source>
</evidence>
<keyword evidence="2" id="KW-0479">Metal-binding</keyword>
<dbReference type="SUPFAM" id="SSF57850">
    <property type="entry name" value="RING/U-box"/>
    <property type="match status" value="1"/>
</dbReference>
<reference evidence="10" key="3">
    <citation type="submission" date="2025-09" db="UniProtKB">
        <authorList>
            <consortium name="Ensembl"/>
        </authorList>
    </citation>
    <scope>IDENTIFICATION</scope>
</reference>
<dbReference type="CDD" id="cd19769">
    <property type="entry name" value="Bbox2_TRIM16-like"/>
    <property type="match status" value="1"/>
</dbReference>
<evidence type="ECO:0008006" key="12">
    <source>
        <dbReference type="Google" id="ProtNLM"/>
    </source>
</evidence>
<keyword evidence="4" id="KW-0862">Zinc</keyword>
<dbReference type="InterPro" id="IPR001870">
    <property type="entry name" value="B30.2/SPRY"/>
</dbReference>
<dbReference type="SUPFAM" id="SSF49899">
    <property type="entry name" value="Concanavalin A-like lectins/glucanases"/>
    <property type="match status" value="1"/>
</dbReference>
<accession>A0A8C4T1B0</accession>
<keyword evidence="1" id="KW-0399">Innate immunity</keyword>
<dbReference type="Pfam" id="PF15227">
    <property type="entry name" value="zf-C3HC4_4"/>
    <property type="match status" value="1"/>
</dbReference>
<dbReference type="InterPro" id="IPR017907">
    <property type="entry name" value="Znf_RING_CS"/>
</dbReference>
<dbReference type="SMART" id="SM00184">
    <property type="entry name" value="RING"/>
    <property type="match status" value="1"/>
</dbReference>
<keyword evidence="11" id="KW-1185">Reference proteome</keyword>
<dbReference type="Gene3D" id="3.30.40.10">
    <property type="entry name" value="Zinc/RING finger domain, C3HC4 (zinc finger)"/>
    <property type="match status" value="1"/>
</dbReference>
<dbReference type="Pfam" id="PF00622">
    <property type="entry name" value="SPRY"/>
    <property type="match status" value="1"/>
</dbReference>
<evidence type="ECO:0000256" key="4">
    <source>
        <dbReference type="ARBA" id="ARBA00022833"/>
    </source>
</evidence>
<dbReference type="PRINTS" id="PR01407">
    <property type="entry name" value="BUTYPHLNCDUF"/>
</dbReference>
<feature type="domain" description="B30.2/SPRY" evidence="9">
    <location>
        <begin position="271"/>
        <end position="463"/>
    </location>
</feature>
<sequence>MEESSLSMLWDALTCSTCLDILKHPVSLQCGHSFCLTCITDSWDQEGVCRCPHCRKTFTQRPDLCINIHLANAVEKLYMASQSRAGPDDIECSFCSEIKLKAVKSCLTCFASYCEIHLQPHYKINTLKNHKLVNPTRNIENYMCSEHQKALELFCTDHCVCICSSCVADKHKNHHTVLPEKERANKKVRATVRWALPGFLLLTSRFPLLFACSLSEYISLLSRKINQNVQTNSRKKPNLNLLSSSLMLYSFKEIVIQILNKVNSVKTTEECISPFFANFVFSYSQLDSCQLTLDPNTAYERLYLSEENTKVSRSLEAHFYSEHPDRFEFWDQVLCKEGLSGTRCYWEVEWSGAAEIGVTYKKIKRKGMEQDSRLGYNKKSWTLCCSSYTYSVWHNNKETELRAPTCTTIGVYLDFPAGTLSFYSISDSMILLHKFKTTFTEPLYPGFCLKDQTLLICAGENHANQTAPTLFIHKPWLLCKSVHFL</sequence>
<dbReference type="InterPro" id="IPR043136">
    <property type="entry name" value="B30.2/SPRY_sf"/>
</dbReference>
<name>A0A8C4T1B0_ERPCA</name>
<dbReference type="Pfam" id="PF13765">
    <property type="entry name" value="PRY"/>
    <property type="match status" value="1"/>
</dbReference>
<dbReference type="InterPro" id="IPR051051">
    <property type="entry name" value="E3_ubiq-ligase_TRIM/RNF"/>
</dbReference>